<reference evidence="1" key="1">
    <citation type="journal article" date="2019" name="Sci. Rep.">
        <title>Draft genome of Tanacetum cinerariifolium, the natural source of mosquito coil.</title>
        <authorList>
            <person name="Yamashiro T."/>
            <person name="Shiraishi A."/>
            <person name="Satake H."/>
            <person name="Nakayama K."/>
        </authorList>
    </citation>
    <scope>NUCLEOTIDE SEQUENCE</scope>
</reference>
<name>A0A6L2JKX6_TANCI</name>
<dbReference type="AlphaFoldDB" id="A0A6L2JKX6"/>
<proteinExistence type="predicted"/>
<organism evidence="1">
    <name type="scientific">Tanacetum cinerariifolium</name>
    <name type="common">Dalmatian daisy</name>
    <name type="synonym">Chrysanthemum cinerariifolium</name>
    <dbReference type="NCBI Taxonomy" id="118510"/>
    <lineage>
        <taxon>Eukaryota</taxon>
        <taxon>Viridiplantae</taxon>
        <taxon>Streptophyta</taxon>
        <taxon>Embryophyta</taxon>
        <taxon>Tracheophyta</taxon>
        <taxon>Spermatophyta</taxon>
        <taxon>Magnoliopsida</taxon>
        <taxon>eudicotyledons</taxon>
        <taxon>Gunneridae</taxon>
        <taxon>Pentapetalae</taxon>
        <taxon>asterids</taxon>
        <taxon>campanulids</taxon>
        <taxon>Asterales</taxon>
        <taxon>Asteraceae</taxon>
        <taxon>Asteroideae</taxon>
        <taxon>Anthemideae</taxon>
        <taxon>Anthemidinae</taxon>
        <taxon>Tanacetum</taxon>
    </lineage>
</organism>
<sequence>MPMSSPFVGLKVRKLRKTMRLLIKTLPLHGKCSIEKPVRIANKEPLGEERKMIEPPEPQPVCHYLKHKINKELIEGIVENQRFNDSLLAMQLGKMECEDYHSLPKEPMCKVMLKKIITKKVDMGGNLVIPSNIGGLKHMDALVDQGSDVNIMLLSTYNRLTDEKLVETDIRLSLASQSHIYPLRIAEEVLIEIASFV</sequence>
<comment type="caution">
    <text evidence="1">The sequence shown here is derived from an EMBL/GenBank/DDBJ whole genome shotgun (WGS) entry which is preliminary data.</text>
</comment>
<evidence type="ECO:0000313" key="1">
    <source>
        <dbReference type="EMBL" id="GEU37683.1"/>
    </source>
</evidence>
<dbReference type="PANTHER" id="PTHR33067">
    <property type="entry name" value="RNA-DIRECTED DNA POLYMERASE-RELATED"/>
    <property type="match status" value="1"/>
</dbReference>
<evidence type="ECO:0008006" key="2">
    <source>
        <dbReference type="Google" id="ProtNLM"/>
    </source>
</evidence>
<dbReference type="PANTHER" id="PTHR33067:SF9">
    <property type="entry name" value="RNA-DIRECTED DNA POLYMERASE"/>
    <property type="match status" value="1"/>
</dbReference>
<protein>
    <recommendedName>
        <fullName evidence="2">Reverse transcriptase domain-containing protein</fullName>
    </recommendedName>
</protein>
<dbReference type="EMBL" id="BKCJ010000959">
    <property type="protein sequence ID" value="GEU37683.1"/>
    <property type="molecule type" value="Genomic_DNA"/>
</dbReference>
<gene>
    <name evidence="1" type="ORF">Tci_009661</name>
</gene>
<accession>A0A6L2JKX6</accession>